<dbReference type="PANTHER" id="PTHR43808:SF9">
    <property type="entry name" value="BLL0789 PROTEIN"/>
    <property type="match status" value="1"/>
</dbReference>
<dbReference type="SUPFAM" id="SSF53187">
    <property type="entry name" value="Zn-dependent exopeptidases"/>
    <property type="match status" value="1"/>
</dbReference>
<name>A0A5B0T7Z8_9ENTR</name>
<dbReference type="CDD" id="cd03885">
    <property type="entry name" value="M20_CPDG2"/>
    <property type="match status" value="1"/>
</dbReference>
<dbReference type="AlphaFoldDB" id="A0A5B0T7Z8"/>
<evidence type="ECO:0000256" key="1">
    <source>
        <dbReference type="ARBA" id="ARBA00022723"/>
    </source>
</evidence>
<dbReference type="Gene3D" id="3.40.630.10">
    <property type="entry name" value="Zn peptidases"/>
    <property type="match status" value="1"/>
</dbReference>
<dbReference type="PANTHER" id="PTHR43808">
    <property type="entry name" value="ACETYLORNITHINE DEACETYLASE"/>
    <property type="match status" value="1"/>
</dbReference>
<dbReference type="Pfam" id="PF07687">
    <property type="entry name" value="M20_dimer"/>
    <property type="match status" value="1"/>
</dbReference>
<evidence type="ECO:0000256" key="4">
    <source>
        <dbReference type="PIRSR" id="PIRSR037238-1"/>
    </source>
</evidence>
<keyword evidence="1" id="KW-0479">Metal-binding</keyword>
<dbReference type="InterPro" id="IPR036264">
    <property type="entry name" value="Bact_exopeptidase_dim_dom"/>
</dbReference>
<comment type="caution">
    <text evidence="6">The sequence shown here is derived from an EMBL/GenBank/DDBJ whole genome shotgun (WGS) entry which is preliminary data.</text>
</comment>
<dbReference type="InterPro" id="IPR011650">
    <property type="entry name" value="Peptidase_M20_dimer"/>
</dbReference>
<protein>
    <submittedName>
        <fullName evidence="6">M20 family metallopeptidase</fullName>
    </submittedName>
</protein>
<accession>A0A5B0T7Z8</accession>
<proteinExistence type="predicted"/>
<dbReference type="SUPFAM" id="SSF55031">
    <property type="entry name" value="Bacterial exopeptidase dimerisation domain"/>
    <property type="match status" value="1"/>
</dbReference>
<keyword evidence="3" id="KW-0170">Cobalt</keyword>
<dbReference type="InterPro" id="IPR017150">
    <property type="entry name" value="Pept_M20_glutamate_carboxypep"/>
</dbReference>
<dbReference type="EMBL" id="VTZD01000003">
    <property type="protein sequence ID" value="KAA1146412.1"/>
    <property type="molecule type" value="Genomic_DNA"/>
</dbReference>
<evidence type="ECO:0000259" key="5">
    <source>
        <dbReference type="Pfam" id="PF07687"/>
    </source>
</evidence>
<feature type="active site" description="Proton acceptor" evidence="4">
    <location>
        <position position="142"/>
    </location>
</feature>
<dbReference type="GO" id="GO:0046872">
    <property type="term" value="F:metal ion binding"/>
    <property type="evidence" value="ECO:0007669"/>
    <property type="project" value="UniProtKB-KW"/>
</dbReference>
<dbReference type="PIRSF" id="PIRSF037238">
    <property type="entry name" value="Carboxypeptidase_G2"/>
    <property type="match status" value="1"/>
</dbReference>
<evidence type="ECO:0000313" key="7">
    <source>
        <dbReference type="Proteomes" id="UP000323297"/>
    </source>
</evidence>
<sequence>MKSVVNYLQKHTDLIMEDISDLVLAESPSTDKAAVDHCGDVLKAIFEKRLGIQAETEKQTHYGNQLKFVLGKEGPQTTILGHFDTVWDKGVLSLREEEGKWYGPGILDMKAGMIQSIWAVRALKESGHLGGKRIVFLCNSDEELGSPSSKEWIIRNATGSEQVLVVEPATTHGDLKIARKGTGRYRIAITGLAAHAGNNPGEGVSAIEEMAFQILKLRELNDPERGTTVNVGIVRGGSRVNVVADYAELEIDTRVENQSEAARIHDAITRLTPHLQGSQLRIEGGQTRPPMERSSASEQLFEKAQKIAEILGITITAKSAGGGSDGNFTAALGIPTLDGLGATGAGIHALHEHILPENIVTRTALVAGMMLNDINSDDGA</sequence>
<keyword evidence="2" id="KW-0378">Hydrolase</keyword>
<dbReference type="RefSeq" id="WP_149607182.1">
    <property type="nucleotide sequence ID" value="NZ_VTZD01000003.1"/>
</dbReference>
<dbReference type="Proteomes" id="UP000323297">
    <property type="component" value="Unassembled WGS sequence"/>
</dbReference>
<evidence type="ECO:0000256" key="2">
    <source>
        <dbReference type="ARBA" id="ARBA00022801"/>
    </source>
</evidence>
<reference evidence="6 7" key="1">
    <citation type="submission" date="2019-08" db="EMBL/GenBank/DDBJ databases">
        <title>Draft genome sequence of Citrobacter portucalensis strain isolated from green turtle.</title>
        <authorList>
            <person name="Fernandes M.R."/>
            <person name="Sellera F.P."/>
            <person name="Goldeberg D.W."/>
            <person name="Costa D.C."/>
            <person name="Lincopan N."/>
        </authorList>
    </citation>
    <scope>NUCLEOTIDE SEQUENCE [LARGE SCALE GENOMIC DNA]</scope>
    <source>
        <strain evidence="6 7">TV06</strain>
    </source>
</reference>
<feature type="domain" description="Peptidase M20 dimerisation" evidence="5">
    <location>
        <begin position="177"/>
        <end position="270"/>
    </location>
</feature>
<gene>
    <name evidence="6" type="ORF">D3H66_01485</name>
</gene>
<evidence type="ECO:0000313" key="6">
    <source>
        <dbReference type="EMBL" id="KAA1146412.1"/>
    </source>
</evidence>
<evidence type="ECO:0000256" key="3">
    <source>
        <dbReference type="ARBA" id="ARBA00023285"/>
    </source>
</evidence>
<dbReference type="InterPro" id="IPR002933">
    <property type="entry name" value="Peptidase_M20"/>
</dbReference>
<dbReference type="InterPro" id="IPR050072">
    <property type="entry name" value="Peptidase_M20A"/>
</dbReference>
<organism evidence="6 7">
    <name type="scientific">Citrobacter portucalensis</name>
    <dbReference type="NCBI Taxonomy" id="1639133"/>
    <lineage>
        <taxon>Bacteria</taxon>
        <taxon>Pseudomonadati</taxon>
        <taxon>Pseudomonadota</taxon>
        <taxon>Gammaproteobacteria</taxon>
        <taxon>Enterobacterales</taxon>
        <taxon>Enterobacteriaceae</taxon>
        <taxon>Citrobacter</taxon>
        <taxon>Citrobacter freundii complex</taxon>
    </lineage>
</organism>
<feature type="active site" evidence="4">
    <location>
        <position position="84"/>
    </location>
</feature>
<dbReference type="Gene3D" id="3.30.70.360">
    <property type="match status" value="1"/>
</dbReference>
<dbReference type="GO" id="GO:0016787">
    <property type="term" value="F:hydrolase activity"/>
    <property type="evidence" value="ECO:0007669"/>
    <property type="project" value="UniProtKB-KW"/>
</dbReference>
<dbReference type="Pfam" id="PF01546">
    <property type="entry name" value="Peptidase_M20"/>
    <property type="match status" value="1"/>
</dbReference>